<keyword evidence="3" id="KW-1185">Reference proteome</keyword>
<evidence type="ECO:0000256" key="1">
    <source>
        <dbReference type="SAM" id="SignalP"/>
    </source>
</evidence>
<feature type="chain" id="PRO_5012982112" evidence="1">
    <location>
        <begin position="31"/>
        <end position="406"/>
    </location>
</feature>
<evidence type="ECO:0000313" key="3">
    <source>
        <dbReference type="Proteomes" id="UP000218209"/>
    </source>
</evidence>
<keyword evidence="1" id="KW-0732">Signal</keyword>
<name>A0A1X6NYM8_PORUM</name>
<dbReference type="AlphaFoldDB" id="A0A1X6NYM8"/>
<reference evidence="2 3" key="1">
    <citation type="submission" date="2017-03" db="EMBL/GenBank/DDBJ databases">
        <title>WGS assembly of Porphyra umbilicalis.</title>
        <authorList>
            <person name="Brawley S.H."/>
            <person name="Blouin N.A."/>
            <person name="Ficko-Blean E."/>
            <person name="Wheeler G.L."/>
            <person name="Lohr M."/>
            <person name="Goodson H.V."/>
            <person name="Jenkins J.W."/>
            <person name="Blaby-Haas C.E."/>
            <person name="Helliwell K.E."/>
            <person name="Chan C."/>
            <person name="Marriage T."/>
            <person name="Bhattacharya D."/>
            <person name="Klein A.S."/>
            <person name="Badis Y."/>
            <person name="Brodie J."/>
            <person name="Cao Y."/>
            <person name="Collen J."/>
            <person name="Dittami S.M."/>
            <person name="Gachon C.M."/>
            <person name="Green B.R."/>
            <person name="Karpowicz S."/>
            <person name="Kim J.W."/>
            <person name="Kudahl U."/>
            <person name="Lin S."/>
            <person name="Michel G."/>
            <person name="Mittag M."/>
            <person name="Olson B.J."/>
            <person name="Pangilinan J."/>
            <person name="Peng Y."/>
            <person name="Qiu H."/>
            <person name="Shu S."/>
            <person name="Singer J.T."/>
            <person name="Smith A.G."/>
            <person name="Sprecher B.N."/>
            <person name="Wagner V."/>
            <person name="Wang W."/>
            <person name="Wang Z.-Y."/>
            <person name="Yan J."/>
            <person name="Yarish C."/>
            <person name="Zoeuner-Riek S."/>
            <person name="Zhuang Y."/>
            <person name="Zou Y."/>
            <person name="Lindquist E.A."/>
            <person name="Grimwood J."/>
            <person name="Barry K."/>
            <person name="Rokhsar D.S."/>
            <person name="Schmutz J."/>
            <person name="Stiller J.W."/>
            <person name="Grossman A.R."/>
            <person name="Prochnik S.E."/>
        </authorList>
    </citation>
    <scope>NUCLEOTIDE SEQUENCE [LARGE SCALE GENOMIC DNA]</scope>
    <source>
        <strain evidence="2">4086291</strain>
    </source>
</reference>
<evidence type="ECO:0000313" key="2">
    <source>
        <dbReference type="EMBL" id="OSX73616.1"/>
    </source>
</evidence>
<organism evidence="2 3">
    <name type="scientific">Porphyra umbilicalis</name>
    <name type="common">Purple laver</name>
    <name type="synonym">Red alga</name>
    <dbReference type="NCBI Taxonomy" id="2786"/>
    <lineage>
        <taxon>Eukaryota</taxon>
        <taxon>Rhodophyta</taxon>
        <taxon>Bangiophyceae</taxon>
        <taxon>Bangiales</taxon>
        <taxon>Bangiaceae</taxon>
        <taxon>Porphyra</taxon>
    </lineage>
</organism>
<sequence>MSGRAPPAPASDAAALLAAPLLLAATIVSATRGMTSRSLPPVRTYTLAVNPTALYRGWLPPPAAAAAAADGDGSGSAAPPLRFFFSVRQDAAPRLPAAGDAVLLTAHPLPPPPPGGGADVDADAAADGVCAAPITGIAVIRATAEATAAAAGVATIPYGWVPAAAAGGGGPDLASLADVSAPLRCPFAGGTPAVPGGGGAARACAPTGRPAAVAILRTDDGGAGGRGPAGPPAPPGSVRLAVAAVPPPVAHKYRNPDGDGPWSVTLTNDGAAAVALPAVPVAVTPHRLRRPSRVVLWSAAVTVVAEGGVYALPPPAGGEEAAAIAAVAAGTDGAHVEALVLGAGESATVTVNVLRCGEVEWPKGGWRVNFTVGVGGLTGAGGLYYLDTWHDKLRAEVAPVAPAYKL</sequence>
<dbReference type="Proteomes" id="UP000218209">
    <property type="component" value="Unassembled WGS sequence"/>
</dbReference>
<dbReference type="OrthoDB" id="9979636at2759"/>
<protein>
    <submittedName>
        <fullName evidence="2">Uncharacterized protein</fullName>
    </submittedName>
</protein>
<feature type="signal peptide" evidence="1">
    <location>
        <begin position="1"/>
        <end position="30"/>
    </location>
</feature>
<gene>
    <name evidence="2" type="ORF">BU14_0333s0005</name>
</gene>
<dbReference type="EMBL" id="KV918985">
    <property type="protein sequence ID" value="OSX73616.1"/>
    <property type="molecule type" value="Genomic_DNA"/>
</dbReference>
<proteinExistence type="predicted"/>
<accession>A0A1X6NYM8</accession>